<dbReference type="Proteomes" id="UP000294933">
    <property type="component" value="Unassembled WGS sequence"/>
</dbReference>
<dbReference type="VEuPathDB" id="FungiDB:BD410DRAFT_793892"/>
<gene>
    <name evidence="1" type="ORF">BD410DRAFT_793892</name>
</gene>
<reference evidence="1 2" key="1">
    <citation type="submission" date="2018-06" db="EMBL/GenBank/DDBJ databases">
        <title>A transcriptomic atlas of mushroom development highlights an independent origin of complex multicellularity.</title>
        <authorList>
            <consortium name="DOE Joint Genome Institute"/>
            <person name="Krizsan K."/>
            <person name="Almasi E."/>
            <person name="Merenyi Z."/>
            <person name="Sahu N."/>
            <person name="Viragh M."/>
            <person name="Koszo T."/>
            <person name="Mondo S."/>
            <person name="Kiss B."/>
            <person name="Balint B."/>
            <person name="Kues U."/>
            <person name="Barry K."/>
            <person name="Hegedus J.C."/>
            <person name="Henrissat B."/>
            <person name="Johnson J."/>
            <person name="Lipzen A."/>
            <person name="Ohm R."/>
            <person name="Nagy I."/>
            <person name="Pangilinan J."/>
            <person name="Yan J."/>
            <person name="Xiong Y."/>
            <person name="Grigoriev I.V."/>
            <person name="Hibbett D.S."/>
            <person name="Nagy L.G."/>
        </authorList>
    </citation>
    <scope>NUCLEOTIDE SEQUENCE [LARGE SCALE GENOMIC DNA]</scope>
    <source>
        <strain evidence="1 2">SZMC22713</strain>
    </source>
</reference>
<accession>A0A4Y7PRY7</accession>
<dbReference type="STRING" id="50990.A0A4Y7PRY7"/>
<keyword evidence="2" id="KW-1185">Reference proteome</keyword>
<dbReference type="EMBL" id="ML170215">
    <property type="protein sequence ID" value="TDL17858.1"/>
    <property type="molecule type" value="Genomic_DNA"/>
</dbReference>
<proteinExistence type="predicted"/>
<evidence type="ECO:0000313" key="1">
    <source>
        <dbReference type="EMBL" id="TDL17858.1"/>
    </source>
</evidence>
<organism evidence="1 2">
    <name type="scientific">Rickenella mellea</name>
    <dbReference type="NCBI Taxonomy" id="50990"/>
    <lineage>
        <taxon>Eukaryota</taxon>
        <taxon>Fungi</taxon>
        <taxon>Dikarya</taxon>
        <taxon>Basidiomycota</taxon>
        <taxon>Agaricomycotina</taxon>
        <taxon>Agaricomycetes</taxon>
        <taxon>Hymenochaetales</taxon>
        <taxon>Rickenellaceae</taxon>
        <taxon>Rickenella</taxon>
    </lineage>
</organism>
<dbReference type="OrthoDB" id="3256367at2759"/>
<dbReference type="AlphaFoldDB" id="A0A4Y7PRY7"/>
<sequence length="346" mass="39193">MNRCPVEIMDVIMELACADGGSTGRALSLVSKLVSEVSRPYILNSIALYGINQVERFSTFISTPDKTRTSRVRHLFISRIRPHKEPRKRIPGQRYPSGFSLTITDQSNYRRQWMNIFHAVSPTLISLVVIDEDIPNMQILGHDWPVLEDLSLSVDSPINWVQSREFPVQLPALKRLTLIAHIADPFPSFFHHACLTFPNLTHLRLSGFEDILCFAEDLSVALGQREYDPQSITRWPNSKPSLPQNIQCVSIHVGKQAYFRPRIAGWRSRAEVVADLRELAYGGIITLTEGEREGRGEFFVFMMRKHWLECVNGLEGPWNFGGRHMTAIDPLPEAVVVEDNVASAST</sequence>
<protein>
    <recommendedName>
        <fullName evidence="3">F-box domain-containing protein</fullName>
    </recommendedName>
</protein>
<evidence type="ECO:0000313" key="2">
    <source>
        <dbReference type="Proteomes" id="UP000294933"/>
    </source>
</evidence>
<name>A0A4Y7PRY7_9AGAM</name>
<evidence type="ECO:0008006" key="3">
    <source>
        <dbReference type="Google" id="ProtNLM"/>
    </source>
</evidence>